<evidence type="ECO:0000313" key="2">
    <source>
        <dbReference type="EMBL" id="SFZ82404.1"/>
    </source>
</evidence>
<dbReference type="EMBL" id="FPKU01000001">
    <property type="protein sequence ID" value="SFZ82404.1"/>
    <property type="molecule type" value="Genomic_DNA"/>
</dbReference>
<proteinExistence type="predicted"/>
<dbReference type="InterPro" id="IPR006427">
    <property type="entry name" value="Portal_HK97"/>
</dbReference>
<dbReference type="STRING" id="665118.SAMN02983003_1059"/>
<dbReference type="Gene3D" id="3.30.1120.70">
    <property type="match status" value="1"/>
</dbReference>
<feature type="compositionally biased region" description="Acidic residues" evidence="1">
    <location>
        <begin position="405"/>
        <end position="415"/>
    </location>
</feature>
<gene>
    <name evidence="2" type="ORF">SAMN02983003_1059</name>
</gene>
<dbReference type="Proteomes" id="UP000183447">
    <property type="component" value="Unassembled WGS sequence"/>
</dbReference>
<reference evidence="2 3" key="1">
    <citation type="submission" date="2016-11" db="EMBL/GenBank/DDBJ databases">
        <authorList>
            <person name="Jaros S."/>
            <person name="Januszkiewicz K."/>
            <person name="Wedrychowicz H."/>
        </authorList>
    </citation>
    <scope>NUCLEOTIDE SEQUENCE [LARGE SCALE GENOMIC DNA]</scope>
    <source>
        <strain evidence="2 3">ATCC 23634</strain>
    </source>
</reference>
<sequence>MLIGMKLGPFEITLGRKALTDEQLLDMLGGGRETSSGIAVSTATALQVPAVQAAVRTISEAVASLRIGVVEIAEDGTETDAREHPAHALLTGEANEWTSSFELIRTLMVDALTRDAGGLGWVNSVRGEPVEIIRYTPGIIAAEYDADGSGRPTYRINGRPTPASEIVHLRGAFDKSPVTLAREAIGTALVMEKHAARLFGHGARPGGVIETPKPVGEEGVKKMLKGWAISQEGSDNAGKTAVLWDGAQWKQMTLSSVDAQFQQLRLFQLQEIARAFNIPAVMLGDLSRATWSNSAEMQRMFLLLCLEPWLLALEGALRRALFTREDRPRFAIRIERDDFSKVDLSVLAVAINGLVSSRTINPNTAREWLGLPPRDGGEEYANPNTGSSQPGALPARRTDAPPNQPDDEDDPDAQA</sequence>
<dbReference type="AlphaFoldDB" id="A0A1K2HUY5"/>
<evidence type="ECO:0000256" key="1">
    <source>
        <dbReference type="SAM" id="MobiDB-lite"/>
    </source>
</evidence>
<accession>A0A1K2HUY5</accession>
<evidence type="ECO:0000313" key="3">
    <source>
        <dbReference type="Proteomes" id="UP000183447"/>
    </source>
</evidence>
<protein>
    <submittedName>
        <fullName evidence="2">Phage portal protein, HK97 family</fullName>
    </submittedName>
</protein>
<keyword evidence="3" id="KW-1185">Reference proteome</keyword>
<dbReference type="Pfam" id="PF04860">
    <property type="entry name" value="Phage_portal"/>
    <property type="match status" value="1"/>
</dbReference>
<dbReference type="NCBIfam" id="TIGR01537">
    <property type="entry name" value="portal_HK97"/>
    <property type="match status" value="1"/>
</dbReference>
<name>A0A1K2HUY5_9HYPH</name>
<dbReference type="Gene3D" id="1.20.1270.210">
    <property type="match status" value="1"/>
</dbReference>
<feature type="region of interest" description="Disordered" evidence="1">
    <location>
        <begin position="365"/>
        <end position="415"/>
    </location>
</feature>
<organism evidence="2 3">
    <name type="scientific">Devosia enhydra</name>
    <dbReference type="NCBI Taxonomy" id="665118"/>
    <lineage>
        <taxon>Bacteria</taxon>
        <taxon>Pseudomonadati</taxon>
        <taxon>Pseudomonadota</taxon>
        <taxon>Alphaproteobacteria</taxon>
        <taxon>Hyphomicrobiales</taxon>
        <taxon>Devosiaceae</taxon>
        <taxon>Devosia</taxon>
    </lineage>
</organism>
<dbReference type="InterPro" id="IPR006944">
    <property type="entry name" value="Phage/GTA_portal"/>
</dbReference>
<dbReference type="Gene3D" id="3.40.140.120">
    <property type="match status" value="1"/>
</dbReference>